<dbReference type="InterPro" id="IPR050239">
    <property type="entry name" value="Sigma-70_RNA_pol_init_factors"/>
</dbReference>
<dbReference type="EMBL" id="CAEZYK010000020">
    <property type="protein sequence ID" value="CAB4719629.1"/>
    <property type="molecule type" value="Genomic_DNA"/>
</dbReference>
<dbReference type="PANTHER" id="PTHR30603:SF47">
    <property type="entry name" value="RNA POLYMERASE SIGMA FACTOR SIGD, CHLOROPLASTIC"/>
    <property type="match status" value="1"/>
</dbReference>
<dbReference type="AlphaFoldDB" id="A0A6J6R996"/>
<dbReference type="InterPro" id="IPR007627">
    <property type="entry name" value="RNA_pol_sigma70_r2"/>
</dbReference>
<keyword evidence="2" id="KW-0731">Sigma factor</keyword>
<evidence type="ECO:0000313" key="10">
    <source>
        <dbReference type="EMBL" id="CAB5022902.1"/>
    </source>
</evidence>
<gene>
    <name evidence="7" type="ORF">UFOPK2683_00517</name>
    <name evidence="8" type="ORF">UFOPK3605_01003</name>
    <name evidence="9" type="ORF">UFOPK3897_01469</name>
    <name evidence="10" type="ORF">UFOPK4121_00777</name>
</gene>
<dbReference type="Pfam" id="PF04545">
    <property type="entry name" value="Sigma70_r4"/>
    <property type="match status" value="1"/>
</dbReference>
<evidence type="ECO:0000313" key="7">
    <source>
        <dbReference type="EMBL" id="CAB4719629.1"/>
    </source>
</evidence>
<dbReference type="SUPFAM" id="SSF88659">
    <property type="entry name" value="Sigma3 and sigma4 domains of RNA polymerase sigma factors"/>
    <property type="match status" value="2"/>
</dbReference>
<dbReference type="GO" id="GO:0016987">
    <property type="term" value="F:sigma factor activity"/>
    <property type="evidence" value="ECO:0007669"/>
    <property type="project" value="UniProtKB-KW"/>
</dbReference>
<dbReference type="PANTHER" id="PTHR30603">
    <property type="entry name" value="RNA POLYMERASE SIGMA FACTOR RPO"/>
    <property type="match status" value="1"/>
</dbReference>
<protein>
    <submittedName>
        <fullName evidence="7">Unannotated protein</fullName>
    </submittedName>
</protein>
<dbReference type="Gene3D" id="1.10.10.10">
    <property type="entry name" value="Winged helix-like DNA-binding domain superfamily/Winged helix DNA-binding domain"/>
    <property type="match status" value="2"/>
</dbReference>
<evidence type="ECO:0000256" key="2">
    <source>
        <dbReference type="ARBA" id="ARBA00023082"/>
    </source>
</evidence>
<dbReference type="InterPro" id="IPR013325">
    <property type="entry name" value="RNA_pol_sigma_r2"/>
</dbReference>
<dbReference type="GO" id="GO:0003677">
    <property type="term" value="F:DNA binding"/>
    <property type="evidence" value="ECO:0007669"/>
    <property type="project" value="UniProtKB-KW"/>
</dbReference>
<keyword evidence="3" id="KW-0238">DNA-binding</keyword>
<sequence>MATNTKKNRSADSGDKDSVGAYLEEIGRYQLLTKEDEARLGLAVKLGQEASEKLTGRTKLSPAERRKLELTMRKGQRAREDFVCANLRLVVSIARRYSGTRLPIGDLIQLGNVGLMRAVELFDFEKGFKFSTYATWWIRQSISRGLADSGRTIRLPVHVEDDLRLVSRTADELETQAGHRLPDEELAIATGLTAPRVTELRSLPAAVASTDQPIGDDNDGSMVLGDTVGDEDSEFSDSVINQKAHQSVISELLGILSPREQKIVELRFGLGGQTPLSLDEIGAELGITRERVRQIEARLLSKLRHPSLAWVEGRDTLAS</sequence>
<evidence type="ECO:0000256" key="1">
    <source>
        <dbReference type="ARBA" id="ARBA00023015"/>
    </source>
</evidence>
<name>A0A6J6R996_9ZZZZ</name>
<dbReference type="GO" id="GO:0006352">
    <property type="term" value="P:DNA-templated transcription initiation"/>
    <property type="evidence" value="ECO:0007669"/>
    <property type="project" value="InterPro"/>
</dbReference>
<dbReference type="PROSITE" id="PS00716">
    <property type="entry name" value="SIGMA70_2"/>
    <property type="match status" value="1"/>
</dbReference>
<dbReference type="Pfam" id="PF00140">
    <property type="entry name" value="Sigma70_r1_2"/>
    <property type="match status" value="1"/>
</dbReference>
<dbReference type="EMBL" id="CAFBOF010000049">
    <property type="protein sequence ID" value="CAB4986657.1"/>
    <property type="molecule type" value="Genomic_DNA"/>
</dbReference>
<evidence type="ECO:0000313" key="8">
    <source>
        <dbReference type="EMBL" id="CAB4909547.1"/>
    </source>
</evidence>
<dbReference type="InterPro" id="IPR007630">
    <property type="entry name" value="RNA_pol_sigma70_r4"/>
</dbReference>
<feature type="domain" description="RNA polymerase sigma-70" evidence="6">
    <location>
        <begin position="277"/>
        <end position="303"/>
    </location>
</feature>
<dbReference type="InterPro" id="IPR014284">
    <property type="entry name" value="RNA_pol_sigma-70_dom"/>
</dbReference>
<dbReference type="NCBIfam" id="TIGR02937">
    <property type="entry name" value="sigma70-ECF"/>
    <property type="match status" value="1"/>
</dbReference>
<feature type="domain" description="RNA polymerase sigma-70" evidence="5">
    <location>
        <begin position="106"/>
        <end position="119"/>
    </location>
</feature>
<evidence type="ECO:0000313" key="9">
    <source>
        <dbReference type="EMBL" id="CAB4986657.1"/>
    </source>
</evidence>
<dbReference type="InterPro" id="IPR009042">
    <property type="entry name" value="RNA_pol_sigma70_r1_2"/>
</dbReference>
<dbReference type="CDD" id="cd06171">
    <property type="entry name" value="Sigma70_r4"/>
    <property type="match status" value="1"/>
</dbReference>
<dbReference type="InterPro" id="IPR013324">
    <property type="entry name" value="RNA_pol_sigma_r3/r4-like"/>
</dbReference>
<organism evidence="7">
    <name type="scientific">freshwater metagenome</name>
    <dbReference type="NCBI Taxonomy" id="449393"/>
    <lineage>
        <taxon>unclassified sequences</taxon>
        <taxon>metagenomes</taxon>
        <taxon>ecological metagenomes</taxon>
    </lineage>
</organism>
<dbReference type="PRINTS" id="PR00046">
    <property type="entry name" value="SIGMA70FCT"/>
</dbReference>
<evidence type="ECO:0000256" key="4">
    <source>
        <dbReference type="ARBA" id="ARBA00023163"/>
    </source>
</evidence>
<proteinExistence type="predicted"/>
<accession>A0A6J6R996</accession>
<dbReference type="EMBL" id="CAFBMM010000049">
    <property type="protein sequence ID" value="CAB4909547.1"/>
    <property type="molecule type" value="Genomic_DNA"/>
</dbReference>
<dbReference type="Pfam" id="PF04542">
    <property type="entry name" value="Sigma70_r2"/>
    <property type="match status" value="1"/>
</dbReference>
<dbReference type="PROSITE" id="PS00715">
    <property type="entry name" value="SIGMA70_1"/>
    <property type="match status" value="1"/>
</dbReference>
<dbReference type="Pfam" id="PF04539">
    <property type="entry name" value="Sigma70_r3"/>
    <property type="match status" value="1"/>
</dbReference>
<keyword evidence="1" id="KW-0805">Transcription regulation</keyword>
<dbReference type="InterPro" id="IPR036388">
    <property type="entry name" value="WH-like_DNA-bd_sf"/>
</dbReference>
<evidence type="ECO:0000259" key="5">
    <source>
        <dbReference type="PROSITE" id="PS00715"/>
    </source>
</evidence>
<dbReference type="InterPro" id="IPR007624">
    <property type="entry name" value="RNA_pol_sigma70_r3"/>
</dbReference>
<dbReference type="Gene3D" id="1.10.601.10">
    <property type="entry name" value="RNA Polymerase Primary Sigma Factor"/>
    <property type="match status" value="1"/>
</dbReference>
<keyword evidence="4" id="KW-0804">Transcription</keyword>
<reference evidence="7" key="1">
    <citation type="submission" date="2020-05" db="EMBL/GenBank/DDBJ databases">
        <authorList>
            <person name="Chiriac C."/>
            <person name="Salcher M."/>
            <person name="Ghai R."/>
            <person name="Kavagutti S V."/>
        </authorList>
    </citation>
    <scope>NUCLEOTIDE SEQUENCE</scope>
</reference>
<evidence type="ECO:0000256" key="3">
    <source>
        <dbReference type="ARBA" id="ARBA00023125"/>
    </source>
</evidence>
<dbReference type="SUPFAM" id="SSF88946">
    <property type="entry name" value="Sigma2 domain of RNA polymerase sigma factors"/>
    <property type="match status" value="1"/>
</dbReference>
<evidence type="ECO:0000259" key="6">
    <source>
        <dbReference type="PROSITE" id="PS00716"/>
    </source>
</evidence>
<dbReference type="EMBL" id="CAFBPQ010000019">
    <property type="protein sequence ID" value="CAB5022902.1"/>
    <property type="molecule type" value="Genomic_DNA"/>
</dbReference>
<dbReference type="InterPro" id="IPR000943">
    <property type="entry name" value="RNA_pol_sigma70"/>
</dbReference>